<dbReference type="CDD" id="cd00093">
    <property type="entry name" value="HTH_XRE"/>
    <property type="match status" value="1"/>
</dbReference>
<keyword evidence="5" id="KW-1185">Reference proteome</keyword>
<evidence type="ECO:0000256" key="2">
    <source>
        <dbReference type="ARBA" id="ARBA00022803"/>
    </source>
</evidence>
<feature type="repeat" description="TPR" evidence="3">
    <location>
        <begin position="272"/>
        <end position="305"/>
    </location>
</feature>
<keyword evidence="1" id="KW-0677">Repeat</keyword>
<dbReference type="EMBL" id="CP071249">
    <property type="protein sequence ID" value="UUF05577.1"/>
    <property type="molecule type" value="Genomic_DNA"/>
</dbReference>
<evidence type="ECO:0000256" key="1">
    <source>
        <dbReference type="ARBA" id="ARBA00022737"/>
    </source>
</evidence>
<dbReference type="InterPro" id="IPR001387">
    <property type="entry name" value="Cro/C1-type_HTH"/>
</dbReference>
<dbReference type="PANTHER" id="PTHR45641:SF19">
    <property type="entry name" value="NEPHROCYSTIN-3"/>
    <property type="match status" value="1"/>
</dbReference>
<dbReference type="InterPro" id="IPR019734">
    <property type="entry name" value="TPR_rpt"/>
</dbReference>
<dbReference type="RefSeq" id="WP_212725934.1">
    <property type="nucleotide sequence ID" value="NZ_CP071249.1"/>
</dbReference>
<gene>
    <name evidence="4" type="ORF">J0J69_10995</name>
</gene>
<dbReference type="PROSITE" id="PS50293">
    <property type="entry name" value="TPR_REGION"/>
    <property type="match status" value="1"/>
</dbReference>
<accession>A0ABY5JFW9</accession>
<dbReference type="SUPFAM" id="SSF48452">
    <property type="entry name" value="TPR-like"/>
    <property type="match status" value="1"/>
</dbReference>
<dbReference type="SMART" id="SM00028">
    <property type="entry name" value="TPR"/>
    <property type="match status" value="4"/>
</dbReference>
<dbReference type="InterPro" id="IPR011990">
    <property type="entry name" value="TPR-like_helical_dom_sf"/>
</dbReference>
<dbReference type="Proteomes" id="UP001058016">
    <property type="component" value="Chromosome"/>
</dbReference>
<dbReference type="PANTHER" id="PTHR45641">
    <property type="entry name" value="TETRATRICOPEPTIDE REPEAT PROTEIN (AFU_ORTHOLOGUE AFUA_6G03870)"/>
    <property type="match status" value="1"/>
</dbReference>
<reference evidence="4 5" key="1">
    <citation type="submission" date="2021-03" db="EMBL/GenBank/DDBJ databases">
        <title>Comparative Genomics and Metabolomics in the genus Turicibacter.</title>
        <authorList>
            <person name="Maki J."/>
            <person name="Looft T."/>
        </authorList>
    </citation>
    <scope>NUCLEOTIDE SEQUENCE [LARGE SCALE GENOMIC DNA]</scope>
    <source>
        <strain evidence="4 5">MMM721</strain>
    </source>
</reference>
<protein>
    <submittedName>
        <fullName evidence="4">Transcriptional regulator</fullName>
    </submittedName>
</protein>
<dbReference type="Gene3D" id="1.10.260.40">
    <property type="entry name" value="lambda repressor-like DNA-binding domains"/>
    <property type="match status" value="1"/>
</dbReference>
<evidence type="ECO:0000313" key="4">
    <source>
        <dbReference type="EMBL" id="UUF05577.1"/>
    </source>
</evidence>
<keyword evidence="2 3" id="KW-0802">TPR repeat</keyword>
<organism evidence="4 5">
    <name type="scientific">Turicibacter bilis</name>
    <dbReference type="NCBI Taxonomy" id="2735723"/>
    <lineage>
        <taxon>Bacteria</taxon>
        <taxon>Bacillati</taxon>
        <taxon>Bacillota</taxon>
        <taxon>Erysipelotrichia</taxon>
        <taxon>Erysipelotrichales</taxon>
        <taxon>Turicibacteraceae</taxon>
        <taxon>Turicibacter</taxon>
    </lineage>
</organism>
<dbReference type="Pfam" id="PF13181">
    <property type="entry name" value="TPR_8"/>
    <property type="match status" value="2"/>
</dbReference>
<sequence>MFLTVGEKIRQARQQFNLKQGSFRNFGITQHYLSMIETNKRQAPEQTLRDIYDAFINLTNGEIESFYTFEEFCLPIELQVSRWLDQQLNSETLPQRYEELMLIVEKYSLGEYMIFIDERMGEYYFKAQDYSMMAYYYRRAIGNSLKFRQNPASLYFKFGRCLRKIGKYDEAVVNLCLACTTAKELTEDSVLVCDAHIYLALTYHRLKEYRLGLEVVNELLKNKDNLKEGRYVGTLIVKELCMRRLEGAEKSRKYLYELLDSDILNQFPSFSHYVYHSLGWNYLESQKYEKALEALQKALPLRPKQLDKAITTLLIGRIYFEIGQYEEAQKYYSETKETILLSESLRTKRLWIDEQLDLYCKLNQIHQVKELFIELKSLVDIDKFPESMLYELKTSMYKRFEGLSPLRREEYLFLYNFFAP</sequence>
<name>A0ABY5JFW9_9FIRM</name>
<evidence type="ECO:0000313" key="5">
    <source>
        <dbReference type="Proteomes" id="UP001058016"/>
    </source>
</evidence>
<dbReference type="Gene3D" id="1.25.40.10">
    <property type="entry name" value="Tetratricopeptide repeat domain"/>
    <property type="match status" value="2"/>
</dbReference>
<dbReference type="PROSITE" id="PS50005">
    <property type="entry name" value="TPR"/>
    <property type="match status" value="1"/>
</dbReference>
<dbReference type="SUPFAM" id="SSF47413">
    <property type="entry name" value="lambda repressor-like DNA-binding domains"/>
    <property type="match status" value="1"/>
</dbReference>
<dbReference type="InterPro" id="IPR010982">
    <property type="entry name" value="Lambda_DNA-bd_dom_sf"/>
</dbReference>
<evidence type="ECO:0000256" key="3">
    <source>
        <dbReference type="PROSITE-ProRule" id="PRU00339"/>
    </source>
</evidence>
<proteinExistence type="predicted"/>